<dbReference type="InterPro" id="IPR001173">
    <property type="entry name" value="Glyco_trans_2-like"/>
</dbReference>
<proteinExistence type="inferred from homology"/>
<keyword evidence="4" id="KW-1185">Reference proteome</keyword>
<comment type="caution">
    <text evidence="3">The sequence shown here is derived from an EMBL/GenBank/DDBJ whole genome shotgun (WGS) entry which is preliminary data.</text>
</comment>
<dbReference type="PANTHER" id="PTHR22916:SF3">
    <property type="entry name" value="UDP-GLCNAC:BETAGAL BETA-1,3-N-ACETYLGLUCOSAMINYLTRANSFERASE-LIKE PROTEIN 1"/>
    <property type="match status" value="1"/>
</dbReference>
<evidence type="ECO:0000313" key="3">
    <source>
        <dbReference type="EMBL" id="RBP84466.1"/>
    </source>
</evidence>
<dbReference type="GO" id="GO:0016758">
    <property type="term" value="F:hexosyltransferase activity"/>
    <property type="evidence" value="ECO:0007669"/>
    <property type="project" value="UniProtKB-ARBA"/>
</dbReference>
<dbReference type="InterPro" id="IPR029044">
    <property type="entry name" value="Nucleotide-diphossugar_trans"/>
</dbReference>
<dbReference type="AlphaFoldDB" id="A0A366JBR4"/>
<name>A0A366JBR4_CYTFI</name>
<keyword evidence="3" id="KW-0808">Transferase</keyword>
<sequence>MLKVSVIVPFYNVEDYLEQALDSLKHQTLKEIEVIMINDGSSDRSLKIAEKYAREYKNFQLVNCKKKRGPGFVRNIGLRQAKGKYIGFLDADDFYEKTTCETLFYIAEKHKVDIAVGNVRQFQNDNFFLSGLHKKAFKNHLKTTSIQKDSDLLYDTSVWNKIYRRKFIVENEIEFNEDILYEDIPFSIEAYLKAKNVYVTLEYIYNWRIRQDDNNLSITQQRLEQQNFTDRINAIKRTNSLISNYSESKTLYYKFQYKVLEHDFPLYINLLSEMNEDHANYVINEIKEYYNLLGAGFDKLFLNLSIT</sequence>
<reference evidence="3 4" key="1">
    <citation type="submission" date="2018-06" db="EMBL/GenBank/DDBJ databases">
        <title>Freshwater and sediment microbial communities from various areas in North America, analyzing microbe dynamics in response to fracking.</title>
        <authorList>
            <person name="Lamendella R."/>
        </authorList>
    </citation>
    <scope>NUCLEOTIDE SEQUENCE [LARGE SCALE GENOMIC DNA]</scope>
    <source>
        <strain evidence="3 4">14_TX</strain>
    </source>
</reference>
<evidence type="ECO:0000259" key="2">
    <source>
        <dbReference type="Pfam" id="PF00535"/>
    </source>
</evidence>
<evidence type="ECO:0000313" key="4">
    <source>
        <dbReference type="Proteomes" id="UP000252731"/>
    </source>
</evidence>
<dbReference type="SUPFAM" id="SSF53448">
    <property type="entry name" value="Nucleotide-diphospho-sugar transferases"/>
    <property type="match status" value="1"/>
</dbReference>
<protein>
    <submittedName>
        <fullName evidence="3">Glycosyl transferase family 2</fullName>
    </submittedName>
</protein>
<dbReference type="RefSeq" id="WP_113885907.1">
    <property type="nucleotide sequence ID" value="NZ_QNSF01000057.1"/>
</dbReference>
<dbReference type="PANTHER" id="PTHR22916">
    <property type="entry name" value="GLYCOSYLTRANSFERASE"/>
    <property type="match status" value="1"/>
</dbReference>
<dbReference type="EMBL" id="QNSF01000057">
    <property type="protein sequence ID" value="RBP84466.1"/>
    <property type="molecule type" value="Genomic_DNA"/>
</dbReference>
<evidence type="ECO:0000256" key="1">
    <source>
        <dbReference type="ARBA" id="ARBA00006739"/>
    </source>
</evidence>
<dbReference type="Proteomes" id="UP000252731">
    <property type="component" value="Unassembled WGS sequence"/>
</dbReference>
<accession>A0A366JBR4</accession>
<gene>
    <name evidence="3" type="ORF">DFO70_1571</name>
</gene>
<organism evidence="3 4">
    <name type="scientific">Cytobacillus firmus</name>
    <name type="common">Bacillus firmus</name>
    <dbReference type="NCBI Taxonomy" id="1399"/>
    <lineage>
        <taxon>Bacteria</taxon>
        <taxon>Bacillati</taxon>
        <taxon>Bacillota</taxon>
        <taxon>Bacilli</taxon>
        <taxon>Bacillales</taxon>
        <taxon>Bacillaceae</taxon>
        <taxon>Cytobacillus</taxon>
    </lineage>
</organism>
<dbReference type="CDD" id="cd00761">
    <property type="entry name" value="Glyco_tranf_GTA_type"/>
    <property type="match status" value="1"/>
</dbReference>
<feature type="non-terminal residue" evidence="3">
    <location>
        <position position="307"/>
    </location>
</feature>
<feature type="domain" description="Glycosyltransferase 2-like" evidence="2">
    <location>
        <begin position="5"/>
        <end position="167"/>
    </location>
</feature>
<dbReference type="OrthoDB" id="396512at2"/>
<comment type="similarity">
    <text evidence="1">Belongs to the glycosyltransferase 2 family.</text>
</comment>
<dbReference type="Gene3D" id="3.90.550.10">
    <property type="entry name" value="Spore Coat Polysaccharide Biosynthesis Protein SpsA, Chain A"/>
    <property type="match status" value="1"/>
</dbReference>
<dbReference type="Pfam" id="PF00535">
    <property type="entry name" value="Glycos_transf_2"/>
    <property type="match status" value="1"/>
</dbReference>